<dbReference type="PROSITE" id="PS50880">
    <property type="entry name" value="TOPRIM"/>
    <property type="match status" value="1"/>
</dbReference>
<feature type="domain" description="Toprim" evidence="13">
    <location>
        <begin position="266"/>
        <end position="350"/>
    </location>
</feature>
<comment type="subunit">
    <text evidence="12">Monomer. Interacts with DnaB.</text>
</comment>
<dbReference type="InterPro" id="IPR013264">
    <property type="entry name" value="DNAG_N"/>
</dbReference>
<reference evidence="14 15" key="1">
    <citation type="journal article" date="2010" name="Appl. Environ. Microbiol.">
        <title>Targeted chromosomal knockouts in Mycoplasma pneumoniae.</title>
        <authorList>
            <person name="Krishnakumar R."/>
            <person name="Assad-Garcia N."/>
            <person name="Benders G.A."/>
            <person name="Phan Q."/>
            <person name="Montague M.G."/>
            <person name="Glass J.I."/>
        </authorList>
    </citation>
    <scope>NUCLEOTIDE SEQUENCE [LARGE SCALE GENOMIC DNA]</scope>
    <source>
        <strain evidence="15">ATCC 15531 / DSM 22911 / NBRC 14401 / NCTC 10119 / FH</strain>
    </source>
</reference>
<dbReference type="GO" id="GO:0000428">
    <property type="term" value="C:DNA-directed RNA polymerase complex"/>
    <property type="evidence" value="ECO:0007669"/>
    <property type="project" value="UniProtKB-KW"/>
</dbReference>
<dbReference type="GO" id="GO:0003899">
    <property type="term" value="F:DNA-directed RNA polymerase activity"/>
    <property type="evidence" value="ECO:0007669"/>
    <property type="project" value="UniProtKB-UniRule"/>
</dbReference>
<dbReference type="KEGG" id="mpj:MPNE_0409"/>
<dbReference type="PATRIC" id="fig|722438.3.peg.394"/>
<dbReference type="InterPro" id="IPR034151">
    <property type="entry name" value="TOPRIM_DnaG_bac"/>
</dbReference>
<dbReference type="InterPro" id="IPR036977">
    <property type="entry name" value="DNA_primase_Znf_CHC2"/>
</dbReference>
<dbReference type="AlphaFoldDB" id="A0A0H3DKK0"/>
<keyword evidence="8 12" id="KW-0862">Zinc</keyword>
<comment type="similarity">
    <text evidence="12">Belongs to the DnaG primase family.</text>
</comment>
<dbReference type="PANTHER" id="PTHR30313:SF2">
    <property type="entry name" value="DNA PRIMASE"/>
    <property type="match status" value="1"/>
</dbReference>
<dbReference type="GO" id="GO:0003677">
    <property type="term" value="F:DNA binding"/>
    <property type="evidence" value="ECO:0007669"/>
    <property type="project" value="UniProtKB-KW"/>
</dbReference>
<dbReference type="InterPro" id="IPR030846">
    <property type="entry name" value="DnaG_bac"/>
</dbReference>
<dbReference type="InterPro" id="IPR006295">
    <property type="entry name" value="DNA_primase_DnaG"/>
</dbReference>
<evidence type="ECO:0000256" key="8">
    <source>
        <dbReference type="ARBA" id="ARBA00022833"/>
    </source>
</evidence>
<dbReference type="eggNOG" id="COG0358">
    <property type="taxonomic scope" value="Bacteria"/>
</dbReference>
<dbReference type="InterPro" id="IPR002694">
    <property type="entry name" value="Znf_CHC2"/>
</dbReference>
<keyword evidence="1 12" id="KW-0240">DNA-directed RNA polymerase</keyword>
<organism evidence="14 15">
    <name type="scientific">Mycoplasmoides pneumoniae (strain ATCC 15531 / DSM 23978 / CIP 103766 / NBRC 14401 / NCTC 10119 / FH)</name>
    <name type="common">Mycoplasma pneumoniae</name>
    <dbReference type="NCBI Taxonomy" id="722438"/>
    <lineage>
        <taxon>Bacteria</taxon>
        <taxon>Bacillati</taxon>
        <taxon>Mycoplasmatota</taxon>
        <taxon>Mycoplasmoidales</taxon>
        <taxon>Mycoplasmoidaceae</taxon>
        <taxon>Mycoplasmoides</taxon>
    </lineage>
</organism>
<evidence type="ECO:0000256" key="2">
    <source>
        <dbReference type="ARBA" id="ARBA00022515"/>
    </source>
</evidence>
<feature type="zinc finger region" description="CHC2-type" evidence="12">
    <location>
        <begin position="38"/>
        <end position="62"/>
    </location>
</feature>
<evidence type="ECO:0000256" key="4">
    <source>
        <dbReference type="ARBA" id="ARBA00022695"/>
    </source>
</evidence>
<dbReference type="EMBL" id="CP002077">
    <property type="protein sequence ID" value="ADK86764.1"/>
    <property type="molecule type" value="Genomic_DNA"/>
</dbReference>
<evidence type="ECO:0000256" key="12">
    <source>
        <dbReference type="HAMAP-Rule" id="MF_00974"/>
    </source>
</evidence>
<dbReference type="HAMAP" id="MF_00974">
    <property type="entry name" value="DNA_primase_DnaG"/>
    <property type="match status" value="1"/>
</dbReference>
<keyword evidence="4 12" id="KW-0548">Nucleotidyltransferase</keyword>
<evidence type="ECO:0000313" key="14">
    <source>
        <dbReference type="EMBL" id="ADK86764.1"/>
    </source>
</evidence>
<comment type="catalytic activity">
    <reaction evidence="12">
        <text>ssDNA + n NTP = ssDNA/pppN(pN)n-1 hybrid + (n-1) diphosphate.</text>
        <dbReference type="EC" id="2.7.7.101"/>
    </reaction>
</comment>
<dbReference type="Pfam" id="PF08275">
    <property type="entry name" value="DNAG_N"/>
    <property type="match status" value="1"/>
</dbReference>
<dbReference type="SMART" id="SM00400">
    <property type="entry name" value="ZnF_CHCC"/>
    <property type="match status" value="1"/>
</dbReference>
<dbReference type="GeneID" id="66608990"/>
<evidence type="ECO:0000256" key="3">
    <source>
        <dbReference type="ARBA" id="ARBA00022679"/>
    </source>
</evidence>
<proteinExistence type="inferred from homology"/>
<comment type="function">
    <text evidence="12">RNA polymerase that catalyzes the synthesis of short RNA molecules used as primers for DNA polymerase during DNA replication.</text>
</comment>
<dbReference type="Pfam" id="PF01807">
    <property type="entry name" value="Zn_ribbon_DnaG"/>
    <property type="match status" value="1"/>
</dbReference>
<dbReference type="GO" id="GO:1990077">
    <property type="term" value="C:primosome complex"/>
    <property type="evidence" value="ECO:0007669"/>
    <property type="project" value="UniProtKB-KW"/>
</dbReference>
<dbReference type="Gene3D" id="3.40.1360.10">
    <property type="match status" value="1"/>
</dbReference>
<dbReference type="SMART" id="SM00493">
    <property type="entry name" value="TOPRIM"/>
    <property type="match status" value="1"/>
</dbReference>
<dbReference type="GO" id="GO:0008270">
    <property type="term" value="F:zinc ion binding"/>
    <property type="evidence" value="ECO:0007669"/>
    <property type="project" value="UniProtKB-UniRule"/>
</dbReference>
<gene>
    <name evidence="12 14" type="primary">dnaG</name>
    <name evidence="14" type="ordered locus">MPNE_0409</name>
</gene>
<dbReference type="GO" id="GO:0005737">
    <property type="term" value="C:cytoplasm"/>
    <property type="evidence" value="ECO:0007669"/>
    <property type="project" value="TreeGrafter"/>
</dbReference>
<dbReference type="Pfam" id="PF13155">
    <property type="entry name" value="Toprim_2"/>
    <property type="match status" value="1"/>
</dbReference>
<evidence type="ECO:0000256" key="5">
    <source>
        <dbReference type="ARBA" id="ARBA00022705"/>
    </source>
</evidence>
<dbReference type="Gene3D" id="3.90.580.10">
    <property type="entry name" value="Zinc finger, CHC2-type domain"/>
    <property type="match status" value="1"/>
</dbReference>
<dbReference type="SUPFAM" id="SSF56731">
    <property type="entry name" value="DNA primase core"/>
    <property type="match status" value="1"/>
</dbReference>
<keyword evidence="11 12" id="KW-0804">Transcription</keyword>
<evidence type="ECO:0000256" key="7">
    <source>
        <dbReference type="ARBA" id="ARBA00022771"/>
    </source>
</evidence>
<evidence type="ECO:0000256" key="10">
    <source>
        <dbReference type="ARBA" id="ARBA00023125"/>
    </source>
</evidence>
<evidence type="ECO:0000313" key="15">
    <source>
        <dbReference type="Proteomes" id="UP000007756"/>
    </source>
</evidence>
<name>A0A0H3DKK0_MYCPB</name>
<dbReference type="STRING" id="722438.F539_01975"/>
<dbReference type="EC" id="2.7.7.101" evidence="12"/>
<dbReference type="PANTHER" id="PTHR30313">
    <property type="entry name" value="DNA PRIMASE"/>
    <property type="match status" value="1"/>
</dbReference>
<comment type="domain">
    <text evidence="12">Contains an N-terminal zinc-binding domain, a central core domain that contains the primase activity, and a C-terminal DnaB-binding domain.</text>
</comment>
<dbReference type="PaxDb" id="722438-MPNE_0409"/>
<comment type="cofactor">
    <cofactor evidence="12">
        <name>Zn(2+)</name>
        <dbReference type="ChEBI" id="CHEBI:29105"/>
    </cofactor>
    <text evidence="12">Binds 1 zinc ion per monomer.</text>
</comment>
<keyword evidence="10 12" id="KW-0238">DNA-binding</keyword>
<keyword evidence="9" id="KW-0460">Magnesium</keyword>
<dbReference type="NCBIfam" id="TIGR01391">
    <property type="entry name" value="dnaG"/>
    <property type="match status" value="1"/>
</dbReference>
<evidence type="ECO:0000259" key="13">
    <source>
        <dbReference type="PROSITE" id="PS50880"/>
    </source>
</evidence>
<dbReference type="Proteomes" id="UP000007756">
    <property type="component" value="Chromosome"/>
</dbReference>
<accession>A0A0H3DKK0</accession>
<evidence type="ECO:0000256" key="11">
    <source>
        <dbReference type="ARBA" id="ARBA00023163"/>
    </source>
</evidence>
<dbReference type="CDD" id="cd03364">
    <property type="entry name" value="TOPRIM_DnaG_primases"/>
    <property type="match status" value="1"/>
</dbReference>
<dbReference type="Gene3D" id="3.90.980.10">
    <property type="entry name" value="DNA primase, catalytic core, N-terminal domain"/>
    <property type="match status" value="1"/>
</dbReference>
<sequence>MTSPTSLDQLKQQIKIAPIVEHYAIKLKKKGKDFVALCPFHADQNPSMTVSVAKNIFKCFSCQVGGNGIAFIQKIDQVDWKTALNKALSILNLDSQYAVNFHLKEVDPKLKRYWDLHSALVDYYQTRLKLEPKEQGLTYLTETRKLSPQVIERFQLGLAFTLEDQYFLPSLLNYPWISPAIEKAELCFATEKFPEALGFFNQQTHYATFKSRIMIPIHDLKGNPVGFSGRALQKTEKIKYKNSAEHQWFKKSELLFNFHRIDKNTLKLYLVEGYFDVFALTSAGIGDVVGLMGLALSESHIIAFQQQLKALETVVLALDNDTAGHDATFKLLQELNAHGIIVEVVDWNQAAYKDWDELFLAEGSDAVKAKTHRVLNLVEYLVAYFKTKGFDERITVNKVIDIIAQNQKVTADTSFSRFLCQKLQQLLQYSDVETLFTQLQQQKLKVKVNKTTTFTQRAPIYESVVGVVDNSFRNESQPVAITKEFLVENNWKETKERVFHAEIFAYVLLDKQFLVELKQSDLDELFASLQTPLFDVALFIDKARLYWAKVQEPDWAVFNSILGEQQAMFPTTFLAQIKEFFLNKSLSYDPEDYEEDLQFFRQLIVKQKELLKYFKSMVEH</sequence>
<dbReference type="InterPro" id="IPR050219">
    <property type="entry name" value="DnaG_primase"/>
</dbReference>
<dbReference type="HOGENOM" id="CLU_013501_3_3_14"/>
<keyword evidence="3 12" id="KW-0808">Transferase</keyword>
<dbReference type="InterPro" id="IPR006171">
    <property type="entry name" value="TOPRIM_dom"/>
</dbReference>
<keyword evidence="5 12" id="KW-0235">DNA replication</keyword>
<protein>
    <recommendedName>
        <fullName evidence="12">DNA primase</fullName>
        <ecNumber evidence="12">2.7.7.101</ecNumber>
    </recommendedName>
</protein>
<dbReference type="GO" id="GO:0006269">
    <property type="term" value="P:DNA replication, synthesis of primer"/>
    <property type="evidence" value="ECO:0007669"/>
    <property type="project" value="UniProtKB-UniRule"/>
</dbReference>
<keyword evidence="2 12" id="KW-0639">Primosome</keyword>
<evidence type="ECO:0000256" key="9">
    <source>
        <dbReference type="ARBA" id="ARBA00022842"/>
    </source>
</evidence>
<evidence type="ECO:0000256" key="6">
    <source>
        <dbReference type="ARBA" id="ARBA00022723"/>
    </source>
</evidence>
<dbReference type="InterPro" id="IPR037068">
    <property type="entry name" value="DNA_primase_core_N_sf"/>
</dbReference>
<keyword evidence="7 12" id="KW-0863">Zinc-finger</keyword>
<evidence type="ECO:0000256" key="1">
    <source>
        <dbReference type="ARBA" id="ARBA00022478"/>
    </source>
</evidence>
<dbReference type="SUPFAM" id="SSF57783">
    <property type="entry name" value="Zinc beta-ribbon"/>
    <property type="match status" value="1"/>
</dbReference>
<dbReference type="RefSeq" id="WP_014325479.1">
    <property type="nucleotide sequence ID" value="NZ_CP010546.1"/>
</dbReference>
<keyword evidence="6 12" id="KW-0479">Metal-binding</keyword>